<keyword evidence="8" id="KW-0807">Transducer</keyword>
<dbReference type="PANTHER" id="PTHR24243">
    <property type="entry name" value="G-PROTEIN COUPLED RECEPTOR"/>
    <property type="match status" value="1"/>
</dbReference>
<sequence length="467" mass="51577">MNEDGSLLGYTADKLVKPSYLPFSPMLVMSQHKRVPYVDGSKVTVCFTNLTSFWATLYINLVTAIFFFVPLVLLILLYLVIGRSLMQDSASAALQHRKVDLPNMKARRQVVVMLATVTVFFFVSLFPFRVFTLWIVWTPEEVIKTLGALRYYSMLYTARVMQFANSAVNPILYNLTSTKFREAFLKLLSNDRRRRHLSRQSTFNTTGTSMSNGRSGSSRTIPTDLGSLKDATYPARVALAKCGRHASFDDFPAPRPNMARYGRQSSFAGTYCLPNSTNSNSNSVACSRQNSRAGENGVLSPLEARRSVEGEKRHSGEGRRLLEGERQSSSAFNTDMIEEERSSGGVSRLDSVRRDQQNKIATEMEKLLSDECLNTEAGDSKTMAGAPGDAVNEMNLKQGTGECKVEVEFPSNNDGVTSQDPGERGTTGKQDIASSSKENGDKDTITNTDNGKSVQFCDGVSTEFSVV</sequence>
<reference evidence="12" key="1">
    <citation type="journal article" date="2021" name="Sci. Adv.">
        <title>The American lobster genome reveals insights on longevity, neural, and immune adaptations.</title>
        <authorList>
            <person name="Polinski J.M."/>
            <person name="Zimin A.V."/>
            <person name="Clark K.F."/>
            <person name="Kohn A.B."/>
            <person name="Sadowski N."/>
            <person name="Timp W."/>
            <person name="Ptitsyn A."/>
            <person name="Khanna P."/>
            <person name="Romanova D.Y."/>
            <person name="Williams P."/>
            <person name="Greenwood S.J."/>
            <person name="Moroz L.L."/>
            <person name="Walt D.R."/>
            <person name="Bodnar A.G."/>
        </authorList>
    </citation>
    <scope>NUCLEOTIDE SEQUENCE</scope>
    <source>
        <strain evidence="12">GMGI-L3</strain>
    </source>
</reference>
<feature type="region of interest" description="Disordered" evidence="9">
    <location>
        <begin position="278"/>
        <end position="352"/>
    </location>
</feature>
<feature type="transmembrane region" description="Helical" evidence="10">
    <location>
        <begin position="57"/>
        <end position="81"/>
    </location>
</feature>
<feature type="compositionally biased region" description="Basic and acidic residues" evidence="9">
    <location>
        <begin position="303"/>
        <end position="326"/>
    </location>
</feature>
<dbReference type="GO" id="GO:0005886">
    <property type="term" value="C:plasma membrane"/>
    <property type="evidence" value="ECO:0007669"/>
    <property type="project" value="TreeGrafter"/>
</dbReference>
<comment type="caution">
    <text evidence="12">The sequence shown here is derived from an EMBL/GenBank/DDBJ whole genome shotgun (WGS) entry which is preliminary data.</text>
</comment>
<dbReference type="EMBL" id="JAHLQT010002534">
    <property type="protein sequence ID" value="KAG7177122.1"/>
    <property type="molecule type" value="Genomic_DNA"/>
</dbReference>
<evidence type="ECO:0000256" key="3">
    <source>
        <dbReference type="ARBA" id="ARBA00022692"/>
    </source>
</evidence>
<dbReference type="SUPFAM" id="SSF81321">
    <property type="entry name" value="Family A G protein-coupled receptor-like"/>
    <property type="match status" value="1"/>
</dbReference>
<accession>A0A8J5TU43</accession>
<evidence type="ECO:0000256" key="2">
    <source>
        <dbReference type="ARBA" id="ARBA00010663"/>
    </source>
</evidence>
<evidence type="ECO:0000256" key="1">
    <source>
        <dbReference type="ARBA" id="ARBA00004141"/>
    </source>
</evidence>
<keyword evidence="13" id="KW-1185">Reference proteome</keyword>
<feature type="compositionally biased region" description="Polar residues" evidence="9">
    <location>
        <begin position="410"/>
        <end position="420"/>
    </location>
</feature>
<evidence type="ECO:0000256" key="4">
    <source>
        <dbReference type="ARBA" id="ARBA00022989"/>
    </source>
</evidence>
<name>A0A8J5TU43_HOMAM</name>
<evidence type="ECO:0000313" key="12">
    <source>
        <dbReference type="EMBL" id="KAG7177122.1"/>
    </source>
</evidence>
<dbReference type="InterPro" id="IPR000276">
    <property type="entry name" value="GPCR_Rhodpsn"/>
</dbReference>
<dbReference type="Gene3D" id="1.20.1070.10">
    <property type="entry name" value="Rhodopsin 7-helix transmembrane proteins"/>
    <property type="match status" value="1"/>
</dbReference>
<evidence type="ECO:0000256" key="6">
    <source>
        <dbReference type="ARBA" id="ARBA00023136"/>
    </source>
</evidence>
<comment type="subcellular location">
    <subcellularLocation>
        <location evidence="1">Membrane</location>
        <topology evidence="1">Multi-pass membrane protein</topology>
    </subcellularLocation>
</comment>
<keyword evidence="4 10" id="KW-1133">Transmembrane helix</keyword>
<dbReference type="PRINTS" id="PR00237">
    <property type="entry name" value="GPCRRHODOPSN"/>
</dbReference>
<evidence type="ECO:0000256" key="5">
    <source>
        <dbReference type="ARBA" id="ARBA00023040"/>
    </source>
</evidence>
<feature type="compositionally biased region" description="Polar residues" evidence="9">
    <location>
        <begin position="278"/>
        <end position="293"/>
    </location>
</feature>
<dbReference type="GO" id="GO:0004930">
    <property type="term" value="F:G protein-coupled receptor activity"/>
    <property type="evidence" value="ECO:0007669"/>
    <property type="project" value="UniProtKB-KW"/>
</dbReference>
<evidence type="ECO:0000256" key="8">
    <source>
        <dbReference type="ARBA" id="ARBA00023224"/>
    </source>
</evidence>
<gene>
    <name evidence="12" type="primary">Nmur1-L1</name>
    <name evidence="12" type="ORF">Hamer_G000361</name>
</gene>
<evidence type="ECO:0000256" key="9">
    <source>
        <dbReference type="SAM" id="MobiDB-lite"/>
    </source>
</evidence>
<dbReference type="AlphaFoldDB" id="A0A8J5TU43"/>
<evidence type="ECO:0000256" key="10">
    <source>
        <dbReference type="SAM" id="Phobius"/>
    </source>
</evidence>
<feature type="transmembrane region" description="Helical" evidence="10">
    <location>
        <begin position="110"/>
        <end position="137"/>
    </location>
</feature>
<keyword evidence="3 10" id="KW-0812">Transmembrane</keyword>
<feature type="region of interest" description="Disordered" evidence="9">
    <location>
        <begin position="196"/>
        <end position="225"/>
    </location>
</feature>
<feature type="compositionally biased region" description="Polar residues" evidence="9">
    <location>
        <begin position="199"/>
        <end position="221"/>
    </location>
</feature>
<dbReference type="InterPro" id="IPR017452">
    <property type="entry name" value="GPCR_Rhodpsn_7TM"/>
</dbReference>
<protein>
    <submittedName>
        <fullName evidence="12">Neuromedin-U receptor 1-like 1</fullName>
    </submittedName>
</protein>
<keyword evidence="7 12" id="KW-0675">Receptor</keyword>
<dbReference type="Pfam" id="PF00001">
    <property type="entry name" value="7tm_1"/>
    <property type="match status" value="1"/>
</dbReference>
<keyword evidence="5" id="KW-0297">G-protein coupled receptor</keyword>
<dbReference type="PANTHER" id="PTHR24243:SF233">
    <property type="entry name" value="THYROTROPIN-RELEASING HORMONE RECEPTOR"/>
    <property type="match status" value="1"/>
</dbReference>
<feature type="compositionally biased region" description="Polar residues" evidence="9">
    <location>
        <begin position="427"/>
        <end position="437"/>
    </location>
</feature>
<evidence type="ECO:0000256" key="7">
    <source>
        <dbReference type="ARBA" id="ARBA00023170"/>
    </source>
</evidence>
<evidence type="ECO:0000313" key="13">
    <source>
        <dbReference type="Proteomes" id="UP000747542"/>
    </source>
</evidence>
<dbReference type="Proteomes" id="UP000747542">
    <property type="component" value="Unassembled WGS sequence"/>
</dbReference>
<organism evidence="12 13">
    <name type="scientific">Homarus americanus</name>
    <name type="common">American lobster</name>
    <dbReference type="NCBI Taxonomy" id="6706"/>
    <lineage>
        <taxon>Eukaryota</taxon>
        <taxon>Metazoa</taxon>
        <taxon>Ecdysozoa</taxon>
        <taxon>Arthropoda</taxon>
        <taxon>Crustacea</taxon>
        <taxon>Multicrustacea</taxon>
        <taxon>Malacostraca</taxon>
        <taxon>Eumalacostraca</taxon>
        <taxon>Eucarida</taxon>
        <taxon>Decapoda</taxon>
        <taxon>Pleocyemata</taxon>
        <taxon>Astacidea</taxon>
        <taxon>Nephropoidea</taxon>
        <taxon>Nephropidae</taxon>
        <taxon>Homarus</taxon>
    </lineage>
</organism>
<comment type="similarity">
    <text evidence="2">Belongs to the G-protein coupled receptor 1 family.</text>
</comment>
<dbReference type="PROSITE" id="PS50262">
    <property type="entry name" value="G_PROTEIN_RECEP_F1_2"/>
    <property type="match status" value="1"/>
</dbReference>
<evidence type="ECO:0000259" key="11">
    <source>
        <dbReference type="PROSITE" id="PS50262"/>
    </source>
</evidence>
<keyword evidence="6 10" id="KW-0472">Membrane</keyword>
<proteinExistence type="inferred from homology"/>
<feature type="domain" description="G-protein coupled receptors family 1 profile" evidence="11">
    <location>
        <begin position="46"/>
        <end position="173"/>
    </location>
</feature>
<feature type="region of interest" description="Disordered" evidence="9">
    <location>
        <begin position="408"/>
        <end position="454"/>
    </location>
</feature>